<feature type="compositionally biased region" description="Polar residues" evidence="1">
    <location>
        <begin position="94"/>
        <end position="112"/>
    </location>
</feature>
<accession>A0A8R1YX49</accession>
<sequence length="268" mass="30584">MSIRFANSLTYSDSLFHFNGIESTHSSCSPPSTNSYLGNCQFLAKPKPQSHRPSSSSSNSSSYNIASSSKSFHPFPSKSTYRPTQSSRTPSPPNWNNGRSSRSTSPRYSNAVVNQPAKTFYSGLLRDSDEPVHRYLDLPEMRARNGGEMTQEEFQADLVFYREHRAIDYKIRDKAIIDLNKKWNDELDKNVLDLHGIYPNQVGQVIEEKVADMKKRNWKNLYVVTGVGNNSLYGIAKLKPAVERYLKKNGYRFKEMRNNRGVIILEIE</sequence>
<accession>A0A2A6BB65</accession>
<dbReference type="Pfam" id="PF01713">
    <property type="entry name" value="Smr"/>
    <property type="match status" value="1"/>
</dbReference>
<reference evidence="2" key="2">
    <citation type="submission" date="2022-06" db="UniProtKB">
        <authorList>
            <consortium name="EnsemblMetazoa"/>
        </authorList>
    </citation>
    <scope>IDENTIFICATION</scope>
    <source>
        <strain evidence="2">PS312</strain>
    </source>
</reference>
<dbReference type="SMART" id="SM00463">
    <property type="entry name" value="SMR"/>
    <property type="match status" value="1"/>
</dbReference>
<dbReference type="EnsemblMetazoa" id="PPA37526.1">
    <property type="protein sequence ID" value="PPA37526.1"/>
    <property type="gene ID" value="WBGene00275895"/>
</dbReference>
<dbReference type="PANTHER" id="PTHR47417:SF1">
    <property type="entry name" value="SMR DOMAIN-CONTAINING PROTEIN YPL199C"/>
    <property type="match status" value="1"/>
</dbReference>
<keyword evidence="3" id="KW-1185">Reference proteome</keyword>
<evidence type="ECO:0000256" key="1">
    <source>
        <dbReference type="SAM" id="MobiDB-lite"/>
    </source>
</evidence>
<feature type="region of interest" description="Disordered" evidence="1">
    <location>
        <begin position="39"/>
        <end position="112"/>
    </location>
</feature>
<protein>
    <submittedName>
        <fullName evidence="2">Smr domain-containing protein</fullName>
    </submittedName>
</protein>
<organism evidence="2 3">
    <name type="scientific">Pristionchus pacificus</name>
    <name type="common">Parasitic nematode worm</name>
    <dbReference type="NCBI Taxonomy" id="54126"/>
    <lineage>
        <taxon>Eukaryota</taxon>
        <taxon>Metazoa</taxon>
        <taxon>Ecdysozoa</taxon>
        <taxon>Nematoda</taxon>
        <taxon>Chromadorea</taxon>
        <taxon>Rhabditida</taxon>
        <taxon>Rhabditina</taxon>
        <taxon>Diplogasteromorpha</taxon>
        <taxon>Diplogasteroidea</taxon>
        <taxon>Neodiplogasteridae</taxon>
        <taxon>Pristionchus</taxon>
    </lineage>
</organism>
<dbReference type="OrthoDB" id="3231855at2759"/>
<dbReference type="PANTHER" id="PTHR47417">
    <property type="entry name" value="SMR DOMAIN-CONTAINING PROTEIN YPL199C"/>
    <property type="match status" value="1"/>
</dbReference>
<evidence type="ECO:0000313" key="3">
    <source>
        <dbReference type="Proteomes" id="UP000005239"/>
    </source>
</evidence>
<dbReference type="SUPFAM" id="SSF160443">
    <property type="entry name" value="SMR domain-like"/>
    <property type="match status" value="1"/>
</dbReference>
<feature type="compositionally biased region" description="Low complexity" evidence="1">
    <location>
        <begin position="51"/>
        <end position="89"/>
    </location>
</feature>
<name>A0A2A6BB65_PRIPA</name>
<dbReference type="Proteomes" id="UP000005239">
    <property type="component" value="Unassembled WGS sequence"/>
</dbReference>
<dbReference type="InterPro" id="IPR053020">
    <property type="entry name" value="Smr_domain_protein"/>
</dbReference>
<dbReference type="AlphaFoldDB" id="A0A2A6BB65"/>
<dbReference type="PROSITE" id="PS50828">
    <property type="entry name" value="SMR"/>
    <property type="match status" value="1"/>
</dbReference>
<dbReference type="Gene3D" id="3.30.1370.110">
    <property type="match status" value="1"/>
</dbReference>
<proteinExistence type="predicted"/>
<dbReference type="InterPro" id="IPR002625">
    <property type="entry name" value="Smr_dom"/>
</dbReference>
<evidence type="ECO:0000313" key="2">
    <source>
        <dbReference type="EnsemblMetazoa" id="PPA37526.1"/>
    </source>
</evidence>
<gene>
    <name evidence="2" type="primary">WBGene00275895</name>
</gene>
<reference evidence="3" key="1">
    <citation type="journal article" date="2008" name="Nat. Genet.">
        <title>The Pristionchus pacificus genome provides a unique perspective on nematode lifestyle and parasitism.</title>
        <authorList>
            <person name="Dieterich C."/>
            <person name="Clifton S.W."/>
            <person name="Schuster L.N."/>
            <person name="Chinwalla A."/>
            <person name="Delehaunty K."/>
            <person name="Dinkelacker I."/>
            <person name="Fulton L."/>
            <person name="Fulton R."/>
            <person name="Godfrey J."/>
            <person name="Minx P."/>
            <person name="Mitreva M."/>
            <person name="Roeseler W."/>
            <person name="Tian H."/>
            <person name="Witte H."/>
            <person name="Yang S.P."/>
            <person name="Wilson R.K."/>
            <person name="Sommer R.J."/>
        </authorList>
    </citation>
    <scope>NUCLEOTIDE SEQUENCE [LARGE SCALE GENOMIC DNA]</scope>
    <source>
        <strain evidence="3">PS312</strain>
    </source>
</reference>
<dbReference type="InterPro" id="IPR036063">
    <property type="entry name" value="Smr_dom_sf"/>
</dbReference>